<organism evidence="1 2">
    <name type="scientific">Vagococcus bubulae</name>
    <dbReference type="NCBI Taxonomy" id="1977868"/>
    <lineage>
        <taxon>Bacteria</taxon>
        <taxon>Bacillati</taxon>
        <taxon>Bacillota</taxon>
        <taxon>Bacilli</taxon>
        <taxon>Lactobacillales</taxon>
        <taxon>Enterococcaceae</taxon>
        <taxon>Vagococcus</taxon>
    </lineage>
</organism>
<protein>
    <recommendedName>
        <fullName evidence="3">DNA-directed RNA polymerase beta subunit</fullName>
    </recommendedName>
</protein>
<reference evidence="1 2" key="1">
    <citation type="submission" date="2017-05" db="EMBL/GenBank/DDBJ databases">
        <title>Vagococcus spp. assemblies.</title>
        <authorList>
            <person name="Gulvik C.A."/>
        </authorList>
    </citation>
    <scope>NUCLEOTIDE SEQUENCE [LARGE SCALE GENOMIC DNA]</scope>
    <source>
        <strain evidence="1 2">SS1994</strain>
    </source>
</reference>
<name>A0A429ZQQ5_9ENTE</name>
<keyword evidence="2" id="KW-1185">Reference proteome</keyword>
<dbReference type="RefSeq" id="WP_125956187.1">
    <property type="nucleotide sequence ID" value="NZ_JAQEJV010000002.1"/>
</dbReference>
<proteinExistence type="predicted"/>
<dbReference type="AlphaFoldDB" id="A0A429ZQQ5"/>
<evidence type="ECO:0000313" key="2">
    <source>
        <dbReference type="Proteomes" id="UP000288490"/>
    </source>
</evidence>
<dbReference type="EMBL" id="NGJT01000002">
    <property type="protein sequence ID" value="RST95979.1"/>
    <property type="molecule type" value="Genomic_DNA"/>
</dbReference>
<sequence length="130" mass="15052">MSNGPIELNHYYHDRGIKKYLGFYLSEHTRELHQRDKEQSLVNEGKDMMTFDDIFEIINIAVMKQTPVVIQPNVANSDDGGFFDEIKGKINGFTETTIYIDDLPIELSLIRHIELTSDAKWYQVADVDEL</sequence>
<evidence type="ECO:0008006" key="3">
    <source>
        <dbReference type="Google" id="ProtNLM"/>
    </source>
</evidence>
<comment type="caution">
    <text evidence="1">The sequence shown here is derived from an EMBL/GenBank/DDBJ whole genome shotgun (WGS) entry which is preliminary data.</text>
</comment>
<dbReference type="OrthoDB" id="1644322at2"/>
<dbReference type="Proteomes" id="UP000288490">
    <property type="component" value="Unassembled WGS sequence"/>
</dbReference>
<accession>A0A429ZQQ5</accession>
<gene>
    <name evidence="1" type="ORF">CBF36_02080</name>
</gene>
<evidence type="ECO:0000313" key="1">
    <source>
        <dbReference type="EMBL" id="RST95979.1"/>
    </source>
</evidence>